<comment type="caution">
    <text evidence="1">The sequence shown here is derived from an EMBL/GenBank/DDBJ whole genome shotgun (WGS) entry which is preliminary data.</text>
</comment>
<reference evidence="1 2" key="1">
    <citation type="submission" date="2023-05" db="EMBL/GenBank/DDBJ databases">
        <title>B98-5 Cell Line De Novo Hybrid Assembly: An Optical Mapping Approach.</title>
        <authorList>
            <person name="Kananen K."/>
            <person name="Auerbach J.A."/>
            <person name="Kautto E."/>
            <person name="Blachly J.S."/>
        </authorList>
    </citation>
    <scope>NUCLEOTIDE SEQUENCE [LARGE SCALE GENOMIC DNA]</scope>
    <source>
        <strain evidence="1">B95-8</strain>
        <tissue evidence="1">Cell line</tissue>
    </source>
</reference>
<feature type="non-terminal residue" evidence="1">
    <location>
        <position position="78"/>
    </location>
</feature>
<dbReference type="EMBL" id="JASSZA010000001">
    <property type="protein sequence ID" value="KAK2121214.1"/>
    <property type="molecule type" value="Genomic_DNA"/>
</dbReference>
<accession>A0ABQ9WHT4</accession>
<name>A0ABQ9WHT4_SAGOE</name>
<gene>
    <name evidence="1" type="ORF">P7K49_002600</name>
</gene>
<evidence type="ECO:0000313" key="2">
    <source>
        <dbReference type="Proteomes" id="UP001266305"/>
    </source>
</evidence>
<evidence type="ECO:0000313" key="1">
    <source>
        <dbReference type="EMBL" id="KAK2121214.1"/>
    </source>
</evidence>
<organism evidence="1 2">
    <name type="scientific">Saguinus oedipus</name>
    <name type="common">Cotton-top tamarin</name>
    <name type="synonym">Oedipomidas oedipus</name>
    <dbReference type="NCBI Taxonomy" id="9490"/>
    <lineage>
        <taxon>Eukaryota</taxon>
        <taxon>Metazoa</taxon>
        <taxon>Chordata</taxon>
        <taxon>Craniata</taxon>
        <taxon>Vertebrata</taxon>
        <taxon>Euteleostomi</taxon>
        <taxon>Mammalia</taxon>
        <taxon>Eutheria</taxon>
        <taxon>Euarchontoglires</taxon>
        <taxon>Primates</taxon>
        <taxon>Haplorrhini</taxon>
        <taxon>Platyrrhini</taxon>
        <taxon>Cebidae</taxon>
        <taxon>Callitrichinae</taxon>
        <taxon>Saguinus</taxon>
    </lineage>
</organism>
<protein>
    <submittedName>
        <fullName evidence="1">Uncharacterized protein</fullName>
    </submittedName>
</protein>
<proteinExistence type="predicted"/>
<keyword evidence="2" id="KW-1185">Reference proteome</keyword>
<dbReference type="Proteomes" id="UP001266305">
    <property type="component" value="Unassembled WGS sequence"/>
</dbReference>
<sequence>MAMNQPHRPRSCRLAEDQVHGISFTGEENLAMVDCRSPQLLSLPLQASKDMFGGSGCGVQLLPASELELHCLMYTPTS</sequence>